<accession>A0ABD0KM69</accession>
<sequence>MQRSAAASNHTVNPFLNTIINSTLLVVTGGEHRATPALRPDFFSLDFLFTPSATALVQRLIAWKLTFHRGSPAIQQTEEGG</sequence>
<proteinExistence type="predicted"/>
<name>A0ABD0KM69_9CAEN</name>
<protein>
    <submittedName>
        <fullName evidence="1">Uncharacterized protein</fullName>
    </submittedName>
</protein>
<evidence type="ECO:0000313" key="2">
    <source>
        <dbReference type="Proteomes" id="UP001519460"/>
    </source>
</evidence>
<gene>
    <name evidence="1" type="ORF">BaRGS_00020453</name>
</gene>
<organism evidence="1 2">
    <name type="scientific">Batillaria attramentaria</name>
    <dbReference type="NCBI Taxonomy" id="370345"/>
    <lineage>
        <taxon>Eukaryota</taxon>
        <taxon>Metazoa</taxon>
        <taxon>Spiralia</taxon>
        <taxon>Lophotrochozoa</taxon>
        <taxon>Mollusca</taxon>
        <taxon>Gastropoda</taxon>
        <taxon>Caenogastropoda</taxon>
        <taxon>Sorbeoconcha</taxon>
        <taxon>Cerithioidea</taxon>
        <taxon>Batillariidae</taxon>
        <taxon>Batillaria</taxon>
    </lineage>
</organism>
<evidence type="ECO:0000313" key="1">
    <source>
        <dbReference type="EMBL" id="KAK7488294.1"/>
    </source>
</evidence>
<dbReference type="EMBL" id="JACVVK020000152">
    <property type="protein sequence ID" value="KAK7488294.1"/>
    <property type="molecule type" value="Genomic_DNA"/>
</dbReference>
<dbReference type="Proteomes" id="UP001519460">
    <property type="component" value="Unassembled WGS sequence"/>
</dbReference>
<reference evidence="1 2" key="1">
    <citation type="journal article" date="2023" name="Sci. Data">
        <title>Genome assembly of the Korean intertidal mud-creeper Batillaria attramentaria.</title>
        <authorList>
            <person name="Patra A.K."/>
            <person name="Ho P.T."/>
            <person name="Jun S."/>
            <person name="Lee S.J."/>
            <person name="Kim Y."/>
            <person name="Won Y.J."/>
        </authorList>
    </citation>
    <scope>NUCLEOTIDE SEQUENCE [LARGE SCALE GENOMIC DNA]</scope>
    <source>
        <strain evidence="1">Wonlab-2016</strain>
    </source>
</reference>
<comment type="caution">
    <text evidence="1">The sequence shown here is derived from an EMBL/GenBank/DDBJ whole genome shotgun (WGS) entry which is preliminary data.</text>
</comment>
<dbReference type="AlphaFoldDB" id="A0ABD0KM69"/>
<keyword evidence="2" id="KW-1185">Reference proteome</keyword>